<comment type="caution">
    <text evidence="1">The sequence shown here is derived from an EMBL/GenBank/DDBJ whole genome shotgun (WGS) entry which is preliminary data.</text>
</comment>
<dbReference type="EMBL" id="CASHTH010000227">
    <property type="protein sequence ID" value="CAI7994748.1"/>
    <property type="molecule type" value="Genomic_DNA"/>
</dbReference>
<evidence type="ECO:0000313" key="1">
    <source>
        <dbReference type="EMBL" id="CAI7994748.1"/>
    </source>
</evidence>
<accession>A0AA35QX83</accession>
<sequence length="988" mass="108527">MSPVLRIQEGCNHTIRVPVTDPDNDIVWCRWAVGGECAGICNGFPGAILVPETCSLVYVADQGQGFRAAALMIEDFQRGSTIPLSSVALQFLVLVVDTMRSCSVNPTFVPPTPYDDSCIAIPSGHTLHLRLVASSGYEGDTISEIQTASPAGLVKSSVFSDETAGVFYVNITWLPTLEQENDIHLFCFTATNTGGLSSSQSCIQLLPGHYPPTPLAETASPNMATHVHPSQHSFQVKFDRQVKRTSFPAFISFHEFSTGKVVYRINASSEAEIAFENGTKIILTPDYRQYGKRQRFLFQLFWLLQQPSLSHGRYYTLSITATDQAGNVGEPVSYNWETDFESPTVFGVANTSALCTGDLSPAQTDGVILNQKTQTVSWRRVQVGNYTLTVEVQNEVSVERVSWSLVVSPGYTAVLDPVTENLYPRATPIELTGRVEYFEGNTIEGLLRGFVPVTIEINGLNGRRELKTFSQRDRTFSGVFYPAHTEYGSYVAGAKHPRAPRATDQTSWDFLGMSFTPRNVQLREATVTSFEKTFHNVSFLINDGPQALHNILVISSLENMDQLTITATLSHSELQPGETTSIDIYVKSASALQASFSITVRSVEGTEASLFVNLFIAQILPKLVISPSSITTRVVRGTARSLDFNVTNVGSIPANMVRTVLPNVAFMSLVNFGTAQQQNERQLTLDSGDSAILTVLVTVPPEEPLGEISGRIVISSMETFETIRFRILVSSDMLMNLTVLVEDEYSYFAEGRPLLSGAVITLTSRQRGIREMLTTGESGMVTFLNINEDRYQLRVTGPNHAPLEQILVTSAEEPVHTVFLPRRAVTYSFTVVPTTFDETYTVTLEADFVTHVPIPVVTITPREVSLEPYELGLKDTIQYNITNHGLIRADDVGFQLPTGHPFLEFSTDIEEFGSLEALTYIIVPVKVTRIEGREKRNVAACILYAIGVAYSYVCGDVQHRSATAILRGFGQVCGGGGNSDSSGRRGKI</sequence>
<gene>
    <name evidence="1" type="ORF">GBAR_LOCUS1540</name>
</gene>
<proteinExistence type="predicted"/>
<dbReference type="AlphaFoldDB" id="A0AA35QX83"/>
<reference evidence="1" key="1">
    <citation type="submission" date="2023-03" db="EMBL/GenBank/DDBJ databases">
        <authorList>
            <person name="Steffen K."/>
            <person name="Cardenas P."/>
        </authorList>
    </citation>
    <scope>NUCLEOTIDE SEQUENCE</scope>
</reference>
<evidence type="ECO:0000313" key="2">
    <source>
        <dbReference type="Proteomes" id="UP001174909"/>
    </source>
</evidence>
<protein>
    <submittedName>
        <fullName evidence="1">Uncharacterized protein</fullName>
    </submittedName>
</protein>
<keyword evidence="2" id="KW-1185">Reference proteome</keyword>
<name>A0AA35QX83_GEOBA</name>
<dbReference type="Proteomes" id="UP001174909">
    <property type="component" value="Unassembled WGS sequence"/>
</dbReference>
<organism evidence="1 2">
    <name type="scientific">Geodia barretti</name>
    <name type="common">Barrett's horny sponge</name>
    <dbReference type="NCBI Taxonomy" id="519541"/>
    <lineage>
        <taxon>Eukaryota</taxon>
        <taxon>Metazoa</taxon>
        <taxon>Porifera</taxon>
        <taxon>Demospongiae</taxon>
        <taxon>Heteroscleromorpha</taxon>
        <taxon>Tetractinellida</taxon>
        <taxon>Astrophorina</taxon>
        <taxon>Geodiidae</taxon>
        <taxon>Geodia</taxon>
    </lineage>
</organism>